<reference evidence="4" key="2">
    <citation type="submission" date="2022-04" db="EMBL/GenBank/DDBJ databases">
        <title>Complete Genome Sequence of Flavobacterium sediminilitoris YSM-43, Isolated from a Tidal Sediment.</title>
        <authorList>
            <person name="Lee P.A."/>
        </authorList>
    </citation>
    <scope>NUCLEOTIDE SEQUENCE</scope>
    <source>
        <strain evidence="4">YSM-43</strain>
    </source>
</reference>
<feature type="chain" id="PRO_5045817934" evidence="2">
    <location>
        <begin position="19"/>
        <end position="626"/>
    </location>
</feature>
<feature type="domain" description="Secretion system C-terminal sorting" evidence="3">
    <location>
        <begin position="551"/>
        <end position="625"/>
    </location>
</feature>
<dbReference type="RefSeq" id="WP_246914637.1">
    <property type="nucleotide sequence ID" value="NZ_CP090145.1"/>
</dbReference>
<dbReference type="InterPro" id="IPR026444">
    <property type="entry name" value="Secre_tail"/>
</dbReference>
<feature type="signal peptide" evidence="2">
    <location>
        <begin position="1"/>
        <end position="18"/>
    </location>
</feature>
<name>A0ABY4HIH1_9FLAO</name>
<dbReference type="Proteomes" id="UP000830454">
    <property type="component" value="Chromosome"/>
</dbReference>
<evidence type="ECO:0000313" key="5">
    <source>
        <dbReference type="Proteomes" id="UP000830454"/>
    </source>
</evidence>
<reference evidence="4" key="1">
    <citation type="submission" date="2021-12" db="EMBL/GenBank/DDBJ databases">
        <authorList>
            <person name="Cha I.-T."/>
            <person name="Lee K.-E."/>
            <person name="Park S.-J."/>
        </authorList>
    </citation>
    <scope>NUCLEOTIDE SEQUENCE</scope>
    <source>
        <strain evidence="4">YSM-43</strain>
    </source>
</reference>
<accession>A0ABY4HIH1</accession>
<protein>
    <submittedName>
        <fullName evidence="4">T9SS type A sorting domain-containing protein</fullName>
    </submittedName>
</protein>
<keyword evidence="1 2" id="KW-0732">Signal</keyword>
<evidence type="ECO:0000259" key="3">
    <source>
        <dbReference type="Pfam" id="PF18962"/>
    </source>
</evidence>
<proteinExistence type="predicted"/>
<organism evidence="4 5">
    <name type="scientific">Flavobacterium sediminilitoris</name>
    <dbReference type="NCBI Taxonomy" id="2024526"/>
    <lineage>
        <taxon>Bacteria</taxon>
        <taxon>Pseudomonadati</taxon>
        <taxon>Bacteroidota</taxon>
        <taxon>Flavobacteriia</taxon>
        <taxon>Flavobacteriales</taxon>
        <taxon>Flavobacteriaceae</taxon>
        <taxon>Flavobacterium</taxon>
    </lineage>
</organism>
<dbReference type="EMBL" id="CP090145">
    <property type="protein sequence ID" value="UOX32162.1"/>
    <property type="molecule type" value="Genomic_DNA"/>
</dbReference>
<dbReference type="NCBIfam" id="TIGR04183">
    <property type="entry name" value="Por_Secre_tail"/>
    <property type="match status" value="1"/>
</dbReference>
<evidence type="ECO:0000256" key="2">
    <source>
        <dbReference type="SAM" id="SignalP"/>
    </source>
</evidence>
<keyword evidence="5" id="KW-1185">Reference proteome</keyword>
<evidence type="ECO:0000256" key="1">
    <source>
        <dbReference type="ARBA" id="ARBA00022729"/>
    </source>
</evidence>
<evidence type="ECO:0000313" key="4">
    <source>
        <dbReference type="EMBL" id="UOX32162.1"/>
    </source>
</evidence>
<dbReference type="Pfam" id="PF18962">
    <property type="entry name" value="Por_Secre_tail"/>
    <property type="match status" value="1"/>
</dbReference>
<gene>
    <name evidence="4" type="ORF">LXD69_08840</name>
</gene>
<sequence length="626" mass="68225">MKNLFTKILFLIWGVTNAQCITNGTLNSTCQGDGYNSSSCVQGWQASHGSPSVFGTVNANTWAWLWSHSNIGEGIFTNYNFVAGRTYQISFRVRTSTNVSNPNNTVLNSTANVRAVSGLTTTTSTTIPGALSGGQLVWQNTIGSNINNWSTVNISYTPSQNNTQLCFYPLMTANSGSNGRAQIQMEVDDITITPPVTSVFHFEDANNNMKTDFCLGESIFLDGTASFGENQYYLDVWRRPIGSTGAFQWQTQLGGNGWTQGQLGTLNLTSIFNGQGYSFVAGYEYQIKVATSSSPCVGWVPTTHEFRVLNSDASSNFTFNSFCAPDGTITVTVTASDTSAGLNHWWGLIETSIPNSTTDPNSSQVGATQSGNTTTFTGLSKDKNYYIKHGVYNSCVAWRESRTALPKTASWSGYTTNFTINASNVGNNVSVTAIANSNPVFVNHHWSISYAPNGNTSGNNPVPGNPIVCCNSSSATFNTNLIINEWYYIKHGIWNDCAEWGETRKAFRIVVQKLSTNGTPNYVVETKDVKEVSIENLNKKSDNTIIEQLSPNPTTKGSTCSFTTDSKNVDEVIIMDLLGKTSSVKFSIKDSNTITFSLNDSFTKGIYVIKVVKKDNTVSTKKLIIE</sequence>